<dbReference type="Proteomes" id="UP001454036">
    <property type="component" value="Unassembled WGS sequence"/>
</dbReference>
<keyword evidence="1" id="KW-0808">Transferase</keyword>
<dbReference type="GO" id="GO:0003964">
    <property type="term" value="F:RNA-directed DNA polymerase activity"/>
    <property type="evidence" value="ECO:0007669"/>
    <property type="project" value="UniProtKB-KW"/>
</dbReference>
<keyword evidence="5" id="KW-0378">Hydrolase</keyword>
<keyword evidence="9" id="KW-1185">Reference proteome</keyword>
<evidence type="ECO:0000256" key="1">
    <source>
        <dbReference type="ARBA" id="ARBA00022679"/>
    </source>
</evidence>
<sequence>MEKLVYAIIVAVRKLKPYFEAQPVEVISDQHLWQILENPIRSGQIVKWAIDLSEFDLRYKPQTSIKEQALADFMVKCTHEPEGTAPELINLIGATKERVWLLYVDGANNPDG</sequence>
<reference evidence="8 9" key="1">
    <citation type="submission" date="2024-01" db="EMBL/GenBank/DDBJ databases">
        <title>The complete chloroplast genome sequence of Lithospermum erythrorhizon: insights into the phylogenetic relationship among Boraginaceae species and the maternal lineages of purple gromwells.</title>
        <authorList>
            <person name="Okada T."/>
            <person name="Watanabe K."/>
        </authorList>
    </citation>
    <scope>NUCLEOTIDE SEQUENCE [LARGE SCALE GENOMIC DNA]</scope>
</reference>
<evidence type="ECO:0000313" key="8">
    <source>
        <dbReference type="EMBL" id="GAA0174037.1"/>
    </source>
</evidence>
<evidence type="ECO:0000256" key="6">
    <source>
        <dbReference type="ARBA" id="ARBA00022918"/>
    </source>
</evidence>
<dbReference type="PANTHER" id="PTHR48475:SF2">
    <property type="entry name" value="RIBONUCLEASE H"/>
    <property type="match status" value="1"/>
</dbReference>
<dbReference type="InterPro" id="IPR041373">
    <property type="entry name" value="RT_RNaseH"/>
</dbReference>
<gene>
    <name evidence="8" type="ORF">LIER_27509</name>
</gene>
<accession>A0AAV3RCE2</accession>
<evidence type="ECO:0000256" key="2">
    <source>
        <dbReference type="ARBA" id="ARBA00022695"/>
    </source>
</evidence>
<proteinExistence type="predicted"/>
<name>A0AAV3RCE2_LITER</name>
<dbReference type="GO" id="GO:0016787">
    <property type="term" value="F:hydrolase activity"/>
    <property type="evidence" value="ECO:0007669"/>
    <property type="project" value="UniProtKB-KW"/>
</dbReference>
<evidence type="ECO:0000256" key="4">
    <source>
        <dbReference type="ARBA" id="ARBA00022759"/>
    </source>
</evidence>
<keyword evidence="4" id="KW-0255">Endonuclease</keyword>
<evidence type="ECO:0000256" key="3">
    <source>
        <dbReference type="ARBA" id="ARBA00022722"/>
    </source>
</evidence>
<keyword evidence="3" id="KW-0540">Nuclease</keyword>
<dbReference type="AlphaFoldDB" id="A0AAV3RCE2"/>
<feature type="domain" description="Reverse transcriptase RNase H-like" evidence="7">
    <location>
        <begin position="2"/>
        <end position="55"/>
    </location>
</feature>
<dbReference type="GO" id="GO:0004519">
    <property type="term" value="F:endonuclease activity"/>
    <property type="evidence" value="ECO:0007669"/>
    <property type="project" value="UniProtKB-KW"/>
</dbReference>
<keyword evidence="2" id="KW-0548">Nucleotidyltransferase</keyword>
<evidence type="ECO:0000259" key="7">
    <source>
        <dbReference type="Pfam" id="PF17917"/>
    </source>
</evidence>
<organism evidence="8 9">
    <name type="scientific">Lithospermum erythrorhizon</name>
    <name type="common">Purple gromwell</name>
    <name type="synonym">Lithospermum officinale var. erythrorhizon</name>
    <dbReference type="NCBI Taxonomy" id="34254"/>
    <lineage>
        <taxon>Eukaryota</taxon>
        <taxon>Viridiplantae</taxon>
        <taxon>Streptophyta</taxon>
        <taxon>Embryophyta</taxon>
        <taxon>Tracheophyta</taxon>
        <taxon>Spermatophyta</taxon>
        <taxon>Magnoliopsida</taxon>
        <taxon>eudicotyledons</taxon>
        <taxon>Gunneridae</taxon>
        <taxon>Pentapetalae</taxon>
        <taxon>asterids</taxon>
        <taxon>lamiids</taxon>
        <taxon>Boraginales</taxon>
        <taxon>Boraginaceae</taxon>
        <taxon>Boraginoideae</taxon>
        <taxon>Lithospermeae</taxon>
        <taxon>Lithospermum</taxon>
    </lineage>
</organism>
<dbReference type="EMBL" id="BAABME010008880">
    <property type="protein sequence ID" value="GAA0174037.1"/>
    <property type="molecule type" value="Genomic_DNA"/>
</dbReference>
<comment type="caution">
    <text evidence="8">The sequence shown here is derived from an EMBL/GenBank/DDBJ whole genome shotgun (WGS) entry which is preliminary data.</text>
</comment>
<protein>
    <recommendedName>
        <fullName evidence="7">Reverse transcriptase RNase H-like domain-containing protein</fullName>
    </recommendedName>
</protein>
<dbReference type="Pfam" id="PF17917">
    <property type="entry name" value="RT_RNaseH"/>
    <property type="match status" value="1"/>
</dbReference>
<evidence type="ECO:0000313" key="9">
    <source>
        <dbReference type="Proteomes" id="UP001454036"/>
    </source>
</evidence>
<dbReference type="PANTHER" id="PTHR48475">
    <property type="entry name" value="RIBONUCLEASE H"/>
    <property type="match status" value="1"/>
</dbReference>
<evidence type="ECO:0000256" key="5">
    <source>
        <dbReference type="ARBA" id="ARBA00022801"/>
    </source>
</evidence>
<keyword evidence="6" id="KW-0695">RNA-directed DNA polymerase</keyword>